<proteinExistence type="predicted"/>
<name>A0A518A6I2_9PLAN</name>
<dbReference type="AlphaFoldDB" id="A0A518A6I2"/>
<organism evidence="1 2">
    <name type="scientific">Gimesia panareensis</name>
    <dbReference type="NCBI Taxonomy" id="2527978"/>
    <lineage>
        <taxon>Bacteria</taxon>
        <taxon>Pseudomonadati</taxon>
        <taxon>Planctomycetota</taxon>
        <taxon>Planctomycetia</taxon>
        <taxon>Planctomycetales</taxon>
        <taxon>Planctomycetaceae</taxon>
        <taxon>Gimesia</taxon>
    </lineage>
</organism>
<accession>A0A517Q586</accession>
<evidence type="ECO:0000313" key="1">
    <source>
        <dbReference type="EMBL" id="QDT26776.1"/>
    </source>
</evidence>
<sequence>MLKTNLIPVLLLAVCIAGCQDQRDSSTPEQTPQQEADNQAIMQEIQKLEQEAAKATPPAPVIPLPDLPGWTHSAPRALPSGDHGFSVAYDHSKGMTVTFYQFTRGLKEIPDDLNSEPVQNEMKHAKAGIQQAVELGIWKSATETDHGTVSLGDSPQKALWCRYQLATDNGEVNSDTYVWSHANTLFKLRCTGRAKNPLDDVKTLTPLLTALGNACSEKQKKPAEK</sequence>
<dbReference type="Proteomes" id="UP000315647">
    <property type="component" value="Chromosome"/>
</dbReference>
<accession>A0A518A6I2</accession>
<protein>
    <submittedName>
        <fullName evidence="1">Uncharacterized protein</fullName>
    </submittedName>
</protein>
<dbReference type="EMBL" id="CP037421">
    <property type="protein sequence ID" value="QDT26776.1"/>
    <property type="molecule type" value="Genomic_DNA"/>
</dbReference>
<dbReference type="RefSeq" id="WP_145108352.1">
    <property type="nucleotide sequence ID" value="NZ_CP036277.1"/>
</dbReference>
<keyword evidence="2" id="KW-1185">Reference proteome</keyword>
<reference evidence="1 2" key="1">
    <citation type="submission" date="2019-03" db="EMBL/GenBank/DDBJ databases">
        <title>Deep-cultivation of Planctomycetes and their phenomic and genomic characterization uncovers novel biology.</title>
        <authorList>
            <person name="Wiegand S."/>
            <person name="Jogler M."/>
            <person name="Boedeker C."/>
            <person name="Pinto D."/>
            <person name="Vollmers J."/>
            <person name="Rivas-Marin E."/>
            <person name="Kohn T."/>
            <person name="Peeters S.H."/>
            <person name="Heuer A."/>
            <person name="Rast P."/>
            <person name="Oberbeckmann S."/>
            <person name="Bunk B."/>
            <person name="Jeske O."/>
            <person name="Meyerdierks A."/>
            <person name="Storesund J.E."/>
            <person name="Kallscheuer N."/>
            <person name="Luecker S."/>
            <person name="Lage O.M."/>
            <person name="Pohl T."/>
            <person name="Merkel B.J."/>
            <person name="Hornburger P."/>
            <person name="Mueller R.-W."/>
            <person name="Bruemmer F."/>
            <person name="Labrenz M."/>
            <person name="Spormann A.M."/>
            <person name="Op den Camp H."/>
            <person name="Overmann J."/>
            <person name="Amann R."/>
            <person name="Jetten M.S.M."/>
            <person name="Mascher T."/>
            <person name="Medema M.H."/>
            <person name="Devos D.P."/>
            <person name="Kaster A.-K."/>
            <person name="Ovreas L."/>
            <person name="Rohde M."/>
            <person name="Galperin M.Y."/>
            <person name="Jogler C."/>
        </authorList>
    </citation>
    <scope>NUCLEOTIDE SEQUENCE [LARGE SCALE GENOMIC DNA]</scope>
    <source>
        <strain evidence="1 2">Enr10</strain>
    </source>
</reference>
<evidence type="ECO:0000313" key="2">
    <source>
        <dbReference type="Proteomes" id="UP000315647"/>
    </source>
</evidence>
<gene>
    <name evidence="1" type="ORF">Enr10x_20860</name>
</gene>